<feature type="region of interest" description="Disordered" evidence="3">
    <location>
        <begin position="1"/>
        <end position="87"/>
    </location>
</feature>
<organism evidence="5 6">
    <name type="scientific">Homarus americanus</name>
    <name type="common">American lobster</name>
    <dbReference type="NCBI Taxonomy" id="6706"/>
    <lineage>
        <taxon>Eukaryota</taxon>
        <taxon>Metazoa</taxon>
        <taxon>Ecdysozoa</taxon>
        <taxon>Arthropoda</taxon>
        <taxon>Crustacea</taxon>
        <taxon>Multicrustacea</taxon>
        <taxon>Malacostraca</taxon>
        <taxon>Eumalacostraca</taxon>
        <taxon>Eucarida</taxon>
        <taxon>Decapoda</taxon>
        <taxon>Pleocyemata</taxon>
        <taxon>Astacidea</taxon>
        <taxon>Nephropoidea</taxon>
        <taxon>Nephropidae</taxon>
        <taxon>Homarus</taxon>
    </lineage>
</organism>
<feature type="domain" description="EGF-like" evidence="4">
    <location>
        <begin position="2142"/>
        <end position="2179"/>
    </location>
</feature>
<evidence type="ECO:0000256" key="1">
    <source>
        <dbReference type="ARBA" id="ARBA00023157"/>
    </source>
</evidence>
<proteinExistence type="predicted"/>
<feature type="domain" description="EGF-like" evidence="4">
    <location>
        <begin position="2456"/>
        <end position="2496"/>
    </location>
</feature>
<feature type="domain" description="EGF-like" evidence="4">
    <location>
        <begin position="2620"/>
        <end position="2657"/>
    </location>
</feature>
<accession>A0A8J5MKT4</accession>
<feature type="domain" description="EGF-like" evidence="4">
    <location>
        <begin position="1824"/>
        <end position="1861"/>
    </location>
</feature>
<sequence length="3107" mass="329301">PLGPGTDLPLGPGTDRPLGPGTDRPLVPGTDLPLGPGTDRPLGPGTDRPLGPGTDRPLGPGTDRPIPVDTSTGRPLGHDVSATSVSPEEVSSLVAVETTILSSSESVPGVSYPITTPSAASATSPSVSPVTQEDVTTPSPVSPYTEVVYVDITTLTVPDTSSVSATTEEYGIIPTTVSGDISHEVKIPSEGELTSPPPPGFTEDVEAATRSTVDEGESETYPTTTESAQVTVSAFPILNPDLLPSTQSPTDVPSRPCGENSDCWGDEVCWDGECVDGCALVRCGYKAQCATVRHRPVCTCLSGHRGNPLVECLPQLGVLTPRPPTSSSECRTNRQCGEMELCHSGSCVDPCVVGSPCGLNAECTVRRHRPRCWCPQGYQGDPHLLCRPAPPTPSPGCSSDLACPDDKVCYNRECRNPCDLANPCAAKAKCRTLAHRPLCTCDPGYSGDPYTFCSLDNVIITGCRGDADCPSTQACINNECRYPCEDDPCGTNAECINSDHSAQCRCRNGFQGDPFKGCSPVGCFTPDDCAVTEECYSGQCVSPCRPGNNPCPPTAVCRTLAHAATCMCPPGHTGLPLQGCSPLPTCGYNSDCPADKACIERVCGDPCGAAPCPQGSLCRVEDHRPICLCPPGYTGNPEVGCVRSGCESDSECPRNRVCRKGTCVDPCQDCGQGALCQALAGTVICLCPVGFTGNPRFSCDSIPGFCSSDIECQLREACLDGECRDPCTTVPPPCGVGARCRVINHRTICQCPDGYEGDPRDLCTPVSTPTPGCQYNQDCPSNKACDRLSRNCIDPCEDACAPTAICQAIDHRPYCQCPPGYSGNANIECAIPVGCRDDSKCPSTQACINNKCQDPCVCGSNAVCEVVSHRAICRCPPGYIGDPFRGCQVPTNPCDTDPCGDGALCELDNGNPICVCPRGTTGNPFEKCIPEGEDCEPNSCGPNSGCRMVGGVPMCFCLPEFVGNPPSVPCSPPANPCEPSPCGPNTACNVVNGFHRCTCLPGFVGKPNTIRGCEEPANPCVPSPCGSGAICDADRSPFCFCRPGLVGDPYTGCREPPPTCTSGVCGQNAECYVRSNSLQCRCLDGYDGDPRAQCLPRPGNPCEPNPCGANTQCRVGNNNRPVCTCSPSFFGEPGSEKGCRPECAVDDDCSLDLACVNTRCIDPCPSACGINSLCEVNTHRPVCYCPAGFKGNPYTRCEVVSEPIPPKEGVTSRPPHPCVPSPCGLNTNCHVEDSQAVCSCVDGYIGDPKDRCRPECVSNADCDDDEACIDQKCGDPCPGLCGTNALCDVVHHNPICYCPSNLAGDPFRFCVTRPPTPEAPPCEPNPCGPNSECRPTAHNKDHVCSCLPGFFGSPCRRLQCTINSDCPPSKACVNFMCVNPCPGSCGLEALCSVVAHNPICRCPDGLTGDPFNRCYQKEVPQEPTDPQPPAPPSPLCSPSCGDNAECQIVDGVGSCVCLSGYYGRPELGCTPECIINSDCVNTRACINQRCIDPCLGACGVEAFCNVVNHKPICACRKGYVGDPFRLCRPAPHPPVTPVPCQRSPCGENARCTNRGTEGVCTCLPGFLGNPYAQCNPECVVSSDCAMTQACISQKCRDPCPGTCANNARCSVISHNPVCVCPSGYKGDPFTACTPILPIPTIPQDKINPCVPDPCGPNAVCRVGGDVAVCECRPGTFGNPNVPTGCRYECLTNTECPMTQACINRRCMDPCVGTCGLQALCQVIAHNPRCRCPDGFQGDPYYSCTYTPIFVSPESELPTEIPVEDKDPCLSSPCGPYAKCSSRDHVYTCTCEPGYFGNPYTGCVPECIVNSGCPAIKACINQHCVDPCPGSCGLNSECHVLRHQPNCYCPAGYTGDPYSRCFVDTPVVTPKPPVHHPCAGDPCGPNAICREVNRQRQCFCQPGYVGRPPTCRPECLVHAECLATQACINNRCVDPCKGTCGVHTECRVINHDPICSCLPGYTGDSFTRCTIAPTPPPRPVITPTPRPLPPIAGTQPPGSEPVIVAIPGDPTITQQPLVIIPQPPAPPPTIPCLPDPCGANTICREHVDTYLCECRPGYYGNPDVGCRPECVLSTDCDSGYSCIRHKCMNPCPAACASTAVCTVVNHGATCSCPPHLQGDPYIHCAPLPIIGSTPFPPPVTPVVKEPCAPNPCGQNAECLPNSGECRCLPGYFGNPYFKCEPECTTDPQCPFHLACVNQKCIDPCPGTCGRNAECQVVNHDPVCYCRPGYSGDPYEACRVEITTPTRPEDPCTPSPCGPNSRCHMVHSRPVCECLPGYYNSPPNCRPECIVNADCVTVKACVNQKCRDPCVGTCGTDAQCEVTNHNPICFCPSHLTGDPFVRCYEHPVSPSQEDPCVPDPCGRGADCTEKAGVAVCTCKPGLTGNPYDICRHDCVVNSDCARDKACSRNKCVDPCPGACGVNAECRVSHHSPSCTCPPHLTGDPFSRCVLATTTPETPDDPCSPPPCGLNARCERDGSSSYRCECVRDYFGDPYTECRPECVVNTDCASDQACRNLKCIDPCPGTCGTNAECDTINHSPICTCLSGYQGNPYVTCRVPDKEKRPNPCLPNPCGPFSTCRVVRQRPVCECVAGYYGAPPQCHPECVTNSDCPKYLACVKEKCVDPCVGTCGRQAQCQVVNHNPLCSCPAGYSGDPYIQCALLTTTTRPVIVITPLPTSPPRPEVTTPPRPCAPNPCGQNAQCSPQGQYFECSCPPPMFGNPYVECRLECVVDSDCGRNKACERNECVDPCTGLCGVRAECHVIMHKPVCMCPLEYTGDAYTACSPSPTISVSTVVPPKEFVDPCREGICGPNADCRVQGTRGVCTCKPGYFGNPYNNCRPECVINSQCPKYLACVNQRCEDPCPGTCGIDAICDIVNHNPVCSCQRTMTGDPFVRCEPIRTPLDPCNPTPCGSYTNCRVMVDRAVCSCVPGYVGNPDVGCKPECTINSDCLVSQACVNQKCVDPCVGVCGSGADCNVFGHNPLCTCAEGLTGDPLVACEIKKESPVDPCNPSPCGSNTNCAVKENGQAVCTCFPNYFGNPYLECRVECTINSDCPKYLACVNQKCRDPCQPGTCGLNAVCDAVNHQAICTCPRRYDGNPKVECVRGKYPP</sequence>
<feature type="domain" description="EGF-like" evidence="4">
    <location>
        <begin position="973"/>
        <end position="1014"/>
    </location>
</feature>
<feature type="disulfide bond" evidence="2">
    <location>
        <begin position="2203"/>
        <end position="2213"/>
    </location>
</feature>
<dbReference type="SMART" id="SM00274">
    <property type="entry name" value="FOLN"/>
    <property type="match status" value="8"/>
</dbReference>
<dbReference type="InterPro" id="IPR003645">
    <property type="entry name" value="Fol_N"/>
</dbReference>
<feature type="disulfide bond" evidence="2">
    <location>
        <begin position="2413"/>
        <end position="2423"/>
    </location>
</feature>
<feature type="domain" description="EGF-like" evidence="4">
    <location>
        <begin position="1214"/>
        <end position="1253"/>
    </location>
</feature>
<evidence type="ECO:0000256" key="2">
    <source>
        <dbReference type="PROSITE-ProRule" id="PRU00076"/>
    </source>
</evidence>
<protein>
    <submittedName>
        <fullName evidence="5">Neurogenic locus Notch protein-like 4</fullName>
    </submittedName>
</protein>
<dbReference type="EMBL" id="JAHLQT010043233">
    <property type="protein sequence ID" value="KAG7155061.1"/>
    <property type="molecule type" value="Genomic_DNA"/>
</dbReference>
<dbReference type="Proteomes" id="UP000747542">
    <property type="component" value="Unassembled WGS sequence"/>
</dbReference>
<feature type="domain" description="EGF-like" evidence="4">
    <location>
        <begin position="415"/>
        <end position="454"/>
    </location>
</feature>
<gene>
    <name evidence="5" type="primary">NOTCH1-L4</name>
    <name evidence="5" type="ORF">Hamer_G015665</name>
</gene>
<evidence type="ECO:0000259" key="4">
    <source>
        <dbReference type="PROSITE" id="PS50026"/>
    </source>
</evidence>
<comment type="caution">
    <text evidence="5">The sequence shown here is derived from an EMBL/GenBank/DDBJ whole genome shotgun (WGS) entry which is preliminary data.</text>
</comment>
<feature type="region of interest" description="Disordered" evidence="3">
    <location>
        <begin position="117"/>
        <end position="140"/>
    </location>
</feature>
<feature type="domain" description="EGF-like" evidence="4">
    <location>
        <begin position="2561"/>
        <end position="2599"/>
    </location>
</feature>
<feature type="domain" description="EGF-like" evidence="4">
    <location>
        <begin position="2797"/>
        <end position="2836"/>
    </location>
</feature>
<feature type="domain" description="EGF-like" evidence="4">
    <location>
        <begin position="2410"/>
        <end position="2447"/>
    </location>
</feature>
<feature type="domain" description="EGF-like" evidence="4">
    <location>
        <begin position="1056"/>
        <end position="1095"/>
    </location>
</feature>
<dbReference type="SUPFAM" id="SSF90148">
    <property type="entry name" value="DPY module"/>
    <property type="match status" value="12"/>
</dbReference>
<feature type="domain" description="EGF-like" evidence="4">
    <location>
        <begin position="2246"/>
        <end position="2284"/>
    </location>
</feature>
<dbReference type="PROSITE" id="PS01186">
    <property type="entry name" value="EGF_2"/>
    <property type="match status" value="26"/>
</dbReference>
<feature type="domain" description="EGF-like" evidence="4">
    <location>
        <begin position="604"/>
        <end position="638"/>
    </location>
</feature>
<dbReference type="GO" id="GO:0005509">
    <property type="term" value="F:calcium ion binding"/>
    <property type="evidence" value="ECO:0007669"/>
    <property type="project" value="InterPro"/>
</dbReference>
<name>A0A8J5MKT4_HOMAM</name>
<feature type="disulfide bond" evidence="2">
    <location>
        <begin position="1827"/>
        <end position="1837"/>
    </location>
</feature>
<feature type="domain" description="EGF-like" evidence="4">
    <location>
        <begin position="2027"/>
        <end position="2066"/>
    </location>
</feature>
<keyword evidence="2" id="KW-0245">EGF-like domain</keyword>
<feature type="disulfide bond" evidence="2">
    <location>
        <begin position="1164"/>
        <end position="1174"/>
    </location>
</feature>
<feature type="domain" description="EGF-like" evidence="4">
    <location>
        <begin position="724"/>
        <end position="764"/>
    </location>
</feature>
<feature type="domain" description="EGF-like" evidence="4">
    <location>
        <begin position="2684"/>
        <end position="2723"/>
    </location>
</feature>
<feature type="domain" description="EGF-like" evidence="4">
    <location>
        <begin position="1016"/>
        <end position="1054"/>
    </location>
</feature>
<feature type="domain" description="EGF-like" evidence="4">
    <location>
        <begin position="1764"/>
        <end position="1803"/>
    </location>
</feature>
<feature type="domain" description="EGF-like" evidence="4">
    <location>
        <begin position="890"/>
        <end position="926"/>
    </location>
</feature>
<feature type="domain" description="EGF-like" evidence="4">
    <location>
        <begin position="2350"/>
        <end position="2389"/>
    </location>
</feature>
<dbReference type="Gene3D" id="2.10.25.10">
    <property type="entry name" value="Laminin"/>
    <property type="match status" value="4"/>
</dbReference>
<feature type="domain" description="EGF-like" evidence="4">
    <location>
        <begin position="1873"/>
        <end position="1911"/>
    </location>
</feature>
<feature type="disulfide bond" evidence="2">
    <location>
        <begin position="1327"/>
        <end position="1344"/>
    </location>
</feature>
<feature type="domain" description="EGF-like" evidence="4">
    <location>
        <begin position="1536"/>
        <end position="1575"/>
    </location>
</feature>
<feature type="domain" description="EGF-like" evidence="4">
    <location>
        <begin position="1098"/>
        <end position="1136"/>
    </location>
</feature>
<feature type="domain" description="EGF-like" evidence="4">
    <location>
        <begin position="1932"/>
        <end position="1969"/>
    </location>
</feature>
<feature type="domain" description="EGF-like" evidence="4">
    <location>
        <begin position="2200"/>
        <end position="2237"/>
    </location>
</feature>
<feature type="disulfide bond" evidence="2">
    <location>
        <begin position="2623"/>
        <end position="2633"/>
    </location>
</feature>
<dbReference type="SMART" id="SM00181">
    <property type="entry name" value="EGF"/>
    <property type="match status" value="51"/>
</dbReference>
<dbReference type="PROSITE" id="PS50026">
    <property type="entry name" value="EGF_3"/>
    <property type="match status" value="34"/>
</dbReference>
<feature type="domain" description="EGF-like" evidence="4">
    <location>
        <begin position="1318"/>
        <end position="1356"/>
    </location>
</feature>
<feature type="disulfide bond" evidence="2">
    <location>
        <begin position="796"/>
        <end position="806"/>
    </location>
</feature>
<feature type="domain" description="EGF-like" evidence="4">
    <location>
        <begin position="793"/>
        <end position="830"/>
    </location>
</feature>
<keyword evidence="1 2" id="KW-1015">Disulfide bond</keyword>
<feature type="non-terminal residue" evidence="5">
    <location>
        <position position="1"/>
    </location>
</feature>
<dbReference type="InterPro" id="IPR001881">
    <property type="entry name" value="EGF-like_Ca-bd_dom"/>
</dbReference>
<reference evidence="5" key="1">
    <citation type="journal article" date="2021" name="Sci. Adv.">
        <title>The American lobster genome reveals insights on longevity, neural, and immune adaptations.</title>
        <authorList>
            <person name="Polinski J.M."/>
            <person name="Zimin A.V."/>
            <person name="Clark K.F."/>
            <person name="Kohn A.B."/>
            <person name="Sadowski N."/>
            <person name="Timp W."/>
            <person name="Ptitsyn A."/>
            <person name="Khanna P."/>
            <person name="Romanova D.Y."/>
            <person name="Williams P."/>
            <person name="Greenwood S.J."/>
            <person name="Moroz L.L."/>
            <person name="Walt D.R."/>
            <person name="Bodnar A.G."/>
        </authorList>
    </citation>
    <scope>NUCLEOTIDE SEQUENCE</scope>
    <source>
        <strain evidence="5">GMGI-L3</strain>
    </source>
</reference>
<dbReference type="Gene3D" id="2.90.20.10">
    <property type="entry name" value="Plasmodium vivax P25 domain"/>
    <property type="match status" value="1"/>
</dbReference>
<feature type="compositionally biased region" description="Low complexity" evidence="3">
    <location>
        <begin position="1"/>
        <end position="15"/>
    </location>
</feature>
<feature type="domain" description="EGF-like" evidence="4">
    <location>
        <begin position="348"/>
        <end position="387"/>
    </location>
</feature>
<comment type="caution">
    <text evidence="2">Lacks conserved residue(s) required for the propagation of feature annotation.</text>
</comment>
<evidence type="ECO:0000256" key="3">
    <source>
        <dbReference type="SAM" id="MobiDB-lite"/>
    </source>
</evidence>
<dbReference type="PROSITE" id="PS00022">
    <property type="entry name" value="EGF_1"/>
    <property type="match status" value="1"/>
</dbReference>
<dbReference type="InterPro" id="IPR048407">
    <property type="entry name" value="Dumpy_DPY"/>
</dbReference>
<feature type="domain" description="EGF-like" evidence="4">
    <location>
        <begin position="1645"/>
        <end position="1680"/>
    </location>
</feature>
<evidence type="ECO:0000313" key="5">
    <source>
        <dbReference type="EMBL" id="KAG7155061.1"/>
    </source>
</evidence>
<dbReference type="SMART" id="SM00179">
    <property type="entry name" value="EGF_CA"/>
    <property type="match status" value="8"/>
</dbReference>
<feature type="compositionally biased region" description="Low complexity" evidence="3">
    <location>
        <begin position="117"/>
        <end position="131"/>
    </location>
</feature>
<evidence type="ECO:0000313" key="6">
    <source>
        <dbReference type="Proteomes" id="UP000747542"/>
    </source>
</evidence>
<feature type="disulfide bond" evidence="2">
    <location>
        <begin position="1346"/>
        <end position="1355"/>
    </location>
</feature>
<keyword evidence="6" id="KW-1185">Reference proteome</keyword>
<dbReference type="Pfam" id="PF21164">
    <property type="entry name" value="Dumpy_DPY"/>
    <property type="match status" value="15"/>
</dbReference>
<feature type="domain" description="EGF-like" evidence="4">
    <location>
        <begin position="1596"/>
        <end position="1630"/>
    </location>
</feature>
<feature type="domain" description="EGF-like" evidence="4">
    <location>
        <begin position="2899"/>
        <end position="2938"/>
    </location>
</feature>
<feature type="domain" description="EGF-like" evidence="4">
    <location>
        <begin position="3002"/>
        <end position="3042"/>
    </location>
</feature>
<feature type="domain" description="EGF-like" evidence="4">
    <location>
        <begin position="481"/>
        <end position="519"/>
    </location>
</feature>
<dbReference type="PANTHER" id="PTHR22963:SF39">
    <property type="entry name" value="DUMPY"/>
    <property type="match status" value="1"/>
</dbReference>
<dbReference type="PANTHER" id="PTHR22963">
    <property type="entry name" value="ENDOGLIN-RELATED"/>
    <property type="match status" value="1"/>
</dbReference>
<feature type="disulfide bond" evidence="2">
    <location>
        <begin position="1599"/>
        <end position="1609"/>
    </location>
</feature>
<feature type="disulfide bond" evidence="2">
    <location>
        <begin position="1935"/>
        <end position="1945"/>
    </location>
</feature>
<dbReference type="InterPro" id="IPR000742">
    <property type="entry name" value="EGF"/>
</dbReference>
<feature type="domain" description="EGF-like" evidence="4">
    <location>
        <begin position="1161"/>
        <end position="1198"/>
    </location>
</feature>